<feature type="transmembrane region" description="Helical" evidence="6">
    <location>
        <begin position="99"/>
        <end position="124"/>
    </location>
</feature>
<evidence type="ECO:0000256" key="4">
    <source>
        <dbReference type="ARBA" id="ARBA00022989"/>
    </source>
</evidence>
<evidence type="ECO:0008006" key="9">
    <source>
        <dbReference type="Google" id="ProtNLM"/>
    </source>
</evidence>
<comment type="caution">
    <text evidence="7">The sequence shown here is derived from an EMBL/GenBank/DDBJ whole genome shotgun (WGS) entry which is preliminary data.</text>
</comment>
<evidence type="ECO:0000256" key="6">
    <source>
        <dbReference type="SAM" id="Phobius"/>
    </source>
</evidence>
<sequence>MPMLSTLRSGTRRWNAELPPVVRRWWRPALGLTVTVAILVTLRDQLPDLSSLLTVWQDVDLRWAAAAVTAGLLSQAAFAEQQRLLLSGLGVRLPRDSAVALTISGAAVSMAVPAGAAVATAFTFRTFRRYGASTAVATAVTVVSGVISILSLALLYTLGWLVRSDVAATVQVPEVLGVAAVLVAAVVAGRMLWRRRPAVPVGPDSRLGRLLAAAGRTTREMAALPPRRWASVVAAGMTKWVLDLFCLAAAATACHATLGWWRIAVIYLGIQIVRQIPLTPGGTGLIEVGMLAALVAAGCSHPVAAAVVVLYRLISMWLVLLMGMPAYLWLRRDWAQPATSS</sequence>
<keyword evidence="8" id="KW-1185">Reference proteome</keyword>
<dbReference type="Proteomes" id="UP000053244">
    <property type="component" value="Unassembled WGS sequence"/>
</dbReference>
<proteinExistence type="predicted"/>
<comment type="subcellular location">
    <subcellularLocation>
        <location evidence="1">Cell membrane</location>
        <topology evidence="1">Multi-pass membrane protein</topology>
    </subcellularLocation>
</comment>
<keyword evidence="4 6" id="KW-1133">Transmembrane helix</keyword>
<feature type="transmembrane region" description="Helical" evidence="6">
    <location>
        <begin position="175"/>
        <end position="193"/>
    </location>
</feature>
<organism evidence="7 8">
    <name type="scientific">Actinoplanes awajinensis subsp. mycoplanecinus</name>
    <dbReference type="NCBI Taxonomy" id="135947"/>
    <lineage>
        <taxon>Bacteria</taxon>
        <taxon>Bacillati</taxon>
        <taxon>Actinomycetota</taxon>
        <taxon>Actinomycetes</taxon>
        <taxon>Micromonosporales</taxon>
        <taxon>Micromonosporaceae</taxon>
        <taxon>Actinoplanes</taxon>
    </lineage>
</organism>
<evidence type="ECO:0000313" key="8">
    <source>
        <dbReference type="Proteomes" id="UP000053244"/>
    </source>
</evidence>
<gene>
    <name evidence="7" type="ORF">ADL15_48560</name>
</gene>
<evidence type="ECO:0000256" key="2">
    <source>
        <dbReference type="ARBA" id="ARBA00022475"/>
    </source>
</evidence>
<evidence type="ECO:0000313" key="7">
    <source>
        <dbReference type="EMBL" id="KUL22396.1"/>
    </source>
</evidence>
<dbReference type="EMBL" id="LLZH01000342">
    <property type="protein sequence ID" value="KUL22396.1"/>
    <property type="molecule type" value="Genomic_DNA"/>
</dbReference>
<evidence type="ECO:0000256" key="5">
    <source>
        <dbReference type="ARBA" id="ARBA00023136"/>
    </source>
</evidence>
<dbReference type="AlphaFoldDB" id="A0A101J8Y4"/>
<dbReference type="InterPro" id="IPR022791">
    <property type="entry name" value="L-PG_synthase/AglD"/>
</dbReference>
<keyword evidence="2" id="KW-1003">Cell membrane</keyword>
<evidence type="ECO:0000256" key="3">
    <source>
        <dbReference type="ARBA" id="ARBA00022692"/>
    </source>
</evidence>
<feature type="transmembrane region" description="Helical" evidence="6">
    <location>
        <begin position="136"/>
        <end position="155"/>
    </location>
</feature>
<dbReference type="NCBIfam" id="TIGR00374">
    <property type="entry name" value="flippase-like domain"/>
    <property type="match status" value="1"/>
</dbReference>
<evidence type="ECO:0000256" key="1">
    <source>
        <dbReference type="ARBA" id="ARBA00004651"/>
    </source>
</evidence>
<dbReference type="PANTHER" id="PTHR39087:SF2">
    <property type="entry name" value="UPF0104 MEMBRANE PROTEIN MJ1595"/>
    <property type="match status" value="1"/>
</dbReference>
<accession>A0A101J8Y4</accession>
<protein>
    <recommendedName>
        <fullName evidence="9">TIGR00374 family protein</fullName>
    </recommendedName>
</protein>
<feature type="transmembrane region" description="Helical" evidence="6">
    <location>
        <begin position="310"/>
        <end position="330"/>
    </location>
</feature>
<keyword evidence="3 6" id="KW-0812">Transmembrane</keyword>
<reference evidence="7 8" key="1">
    <citation type="submission" date="2015-10" db="EMBL/GenBank/DDBJ databases">
        <authorList>
            <person name="Gilbert D.G."/>
        </authorList>
    </citation>
    <scope>NUCLEOTIDE SEQUENCE [LARGE SCALE GENOMIC DNA]</scope>
    <source>
        <strain evidence="7 8">NRRL B-16712</strain>
    </source>
</reference>
<keyword evidence="5 6" id="KW-0472">Membrane</keyword>
<feature type="transmembrane region" description="Helical" evidence="6">
    <location>
        <begin position="285"/>
        <end position="304"/>
    </location>
</feature>
<dbReference type="GO" id="GO:0005886">
    <property type="term" value="C:plasma membrane"/>
    <property type="evidence" value="ECO:0007669"/>
    <property type="project" value="UniProtKB-SubCell"/>
</dbReference>
<dbReference type="Pfam" id="PF03706">
    <property type="entry name" value="LPG_synthase_TM"/>
    <property type="match status" value="1"/>
</dbReference>
<dbReference type="PANTHER" id="PTHR39087">
    <property type="entry name" value="UPF0104 MEMBRANE PROTEIN MJ1595"/>
    <property type="match status" value="1"/>
</dbReference>
<name>A0A101J8Y4_9ACTN</name>